<dbReference type="Proteomes" id="UP000179243">
    <property type="component" value="Unassembled WGS sequence"/>
</dbReference>
<comment type="caution">
    <text evidence="2">The sequence shown here is derived from an EMBL/GenBank/DDBJ whole genome shotgun (WGS) entry which is preliminary data.</text>
</comment>
<dbReference type="InterPro" id="IPR013784">
    <property type="entry name" value="Carb-bd-like_fold"/>
</dbReference>
<dbReference type="AlphaFoldDB" id="A0A1F7FJZ9"/>
<protein>
    <recommendedName>
        <fullName evidence="1">Right handed beta helix domain-containing protein</fullName>
    </recommendedName>
</protein>
<evidence type="ECO:0000259" key="1">
    <source>
        <dbReference type="Pfam" id="PF13229"/>
    </source>
</evidence>
<dbReference type="EMBL" id="MFYX01000015">
    <property type="protein sequence ID" value="OGK07000.1"/>
    <property type="molecule type" value="Genomic_DNA"/>
</dbReference>
<dbReference type="InterPro" id="IPR039448">
    <property type="entry name" value="Beta_helix"/>
</dbReference>
<gene>
    <name evidence="2" type="ORF">A2519_13575</name>
</gene>
<evidence type="ECO:0000313" key="2">
    <source>
        <dbReference type="EMBL" id="OGK07000.1"/>
    </source>
</evidence>
<accession>A0A1F7FJZ9</accession>
<dbReference type="GO" id="GO:0030246">
    <property type="term" value="F:carbohydrate binding"/>
    <property type="evidence" value="ECO:0007669"/>
    <property type="project" value="InterPro"/>
</dbReference>
<proteinExistence type="predicted"/>
<dbReference type="Gene3D" id="2.160.20.10">
    <property type="entry name" value="Single-stranded right-handed beta-helix, Pectin lyase-like"/>
    <property type="match status" value="1"/>
</dbReference>
<name>A0A1F7FJZ9_UNCRA</name>
<dbReference type="SUPFAM" id="SSF51126">
    <property type="entry name" value="Pectin lyase-like"/>
    <property type="match status" value="1"/>
</dbReference>
<reference evidence="2 3" key="1">
    <citation type="journal article" date="2016" name="Nat. Commun.">
        <title>Thousands of microbial genomes shed light on interconnected biogeochemical processes in an aquifer system.</title>
        <authorList>
            <person name="Anantharaman K."/>
            <person name="Brown C.T."/>
            <person name="Hug L.A."/>
            <person name="Sharon I."/>
            <person name="Castelle C.J."/>
            <person name="Probst A.J."/>
            <person name="Thomas B.C."/>
            <person name="Singh A."/>
            <person name="Wilkins M.J."/>
            <person name="Karaoz U."/>
            <person name="Brodie E.L."/>
            <person name="Williams K.H."/>
            <person name="Hubbard S.S."/>
            <person name="Banfield J.F."/>
        </authorList>
    </citation>
    <scope>NUCLEOTIDE SEQUENCE [LARGE SCALE GENOMIC DNA]</scope>
</reference>
<dbReference type="InterPro" id="IPR012334">
    <property type="entry name" value="Pectin_lyas_fold"/>
</dbReference>
<dbReference type="SUPFAM" id="SSF49452">
    <property type="entry name" value="Starch-binding domain-like"/>
    <property type="match status" value="2"/>
</dbReference>
<evidence type="ECO:0000313" key="3">
    <source>
        <dbReference type="Proteomes" id="UP000179243"/>
    </source>
</evidence>
<feature type="domain" description="Right handed beta helix" evidence="1">
    <location>
        <begin position="292"/>
        <end position="407"/>
    </location>
</feature>
<dbReference type="Pfam" id="PF13229">
    <property type="entry name" value="Beta_helix"/>
    <property type="match status" value="1"/>
</dbReference>
<dbReference type="InterPro" id="IPR011050">
    <property type="entry name" value="Pectin_lyase_fold/virulence"/>
</dbReference>
<dbReference type="Gene3D" id="2.60.40.1120">
    <property type="entry name" value="Carboxypeptidase-like, regulatory domain"/>
    <property type="match status" value="1"/>
</dbReference>
<sequence length="469" mass="52341">MLCLFFGCSDNPTKNNEDNTTHISAGVKGKLVDASNNPVSGAIVRLYPVDYVPSTTAMKIRAANLDTTDDEGVYEIPNVDTGTYNIEGQKDTLGVFIDSIDVPDDTSIIDVPPGQLKKLGKITGITHMPGQSDTNQVRVNIYVPGTRRITLPNIGGRFTFDLMPAGRYQIIINPTLPTYNVKILDTTLNAGETLDLDTIFIKVYEPDTIDILTTVVWGTWGPNKNYRIYTDIEVPLGKELTILPGTKVIFAQFYNIIVNGSLTCKGEDSNFIVFKHEFPQDTWNTFGITADTITLEYCVFENSKWGLSLHANRATIRKCIFRYGNRLIDGISGIKDSLLFYNNIIHNMTMDVNGNHNFQIFTRPPAYCIFANNVFLNNSVGMTGYWISSVLFRNNCFFNCQEPLMRCPDSTSSAEVQYSLDSASMTLYENPLFVNDSTGNEDYHLQFNSPCMSTGMNGTDMGIYSTYEP</sequence>
<organism evidence="2 3">
    <name type="scientific">Candidatus Raymondbacteria bacterium RIFOXYD12_FULL_49_13</name>
    <dbReference type="NCBI Taxonomy" id="1817890"/>
    <lineage>
        <taxon>Bacteria</taxon>
        <taxon>Raymondiibacteriota</taxon>
    </lineage>
</organism>